<feature type="region of interest" description="Disordered" evidence="1">
    <location>
        <begin position="258"/>
        <end position="348"/>
    </location>
</feature>
<reference evidence="2" key="1">
    <citation type="submission" date="2019-10" db="EMBL/GenBank/DDBJ databases">
        <authorList>
            <consortium name="DOE Joint Genome Institute"/>
            <person name="Kuo A."/>
            <person name="Miyauchi S."/>
            <person name="Kiss E."/>
            <person name="Drula E."/>
            <person name="Kohler A."/>
            <person name="Sanchez-Garcia M."/>
            <person name="Andreopoulos B."/>
            <person name="Barry K.W."/>
            <person name="Bonito G."/>
            <person name="Buee M."/>
            <person name="Carver A."/>
            <person name="Chen C."/>
            <person name="Cichocki N."/>
            <person name="Clum A."/>
            <person name="Culley D."/>
            <person name="Crous P.W."/>
            <person name="Fauchery L."/>
            <person name="Girlanda M."/>
            <person name="Hayes R."/>
            <person name="Keri Z."/>
            <person name="LaButti K."/>
            <person name="Lipzen A."/>
            <person name="Lombard V."/>
            <person name="Magnuson J."/>
            <person name="Maillard F."/>
            <person name="Morin E."/>
            <person name="Murat C."/>
            <person name="Nolan M."/>
            <person name="Ohm R."/>
            <person name="Pangilinan J."/>
            <person name="Pereira M."/>
            <person name="Perotto S."/>
            <person name="Peter M."/>
            <person name="Riley R."/>
            <person name="Sitrit Y."/>
            <person name="Stielow B."/>
            <person name="Szollosi G."/>
            <person name="Zifcakova L."/>
            <person name="Stursova M."/>
            <person name="Spatafora J.W."/>
            <person name="Tedersoo L."/>
            <person name="Vaario L.-M."/>
            <person name="Yamada A."/>
            <person name="Yan M."/>
            <person name="Wang P."/>
            <person name="Xu J."/>
            <person name="Bruns T."/>
            <person name="Baldrian P."/>
            <person name="Vilgalys R."/>
            <person name="Henrissat B."/>
            <person name="Grigoriev I.V."/>
            <person name="Hibbett D."/>
            <person name="Nagy L.G."/>
            <person name="Martin F.M."/>
        </authorList>
    </citation>
    <scope>NUCLEOTIDE SEQUENCE</scope>
    <source>
        <strain evidence="2">BED1</strain>
    </source>
</reference>
<reference evidence="2" key="2">
    <citation type="journal article" date="2020" name="Nat. Commun.">
        <title>Large-scale genome sequencing of mycorrhizal fungi provides insights into the early evolution of symbiotic traits.</title>
        <authorList>
            <person name="Miyauchi S."/>
            <person name="Kiss E."/>
            <person name="Kuo A."/>
            <person name="Drula E."/>
            <person name="Kohler A."/>
            <person name="Sanchez-Garcia M."/>
            <person name="Morin E."/>
            <person name="Andreopoulos B."/>
            <person name="Barry K.W."/>
            <person name="Bonito G."/>
            <person name="Buee M."/>
            <person name="Carver A."/>
            <person name="Chen C."/>
            <person name="Cichocki N."/>
            <person name="Clum A."/>
            <person name="Culley D."/>
            <person name="Crous P.W."/>
            <person name="Fauchery L."/>
            <person name="Girlanda M."/>
            <person name="Hayes R.D."/>
            <person name="Keri Z."/>
            <person name="LaButti K."/>
            <person name="Lipzen A."/>
            <person name="Lombard V."/>
            <person name="Magnuson J."/>
            <person name="Maillard F."/>
            <person name="Murat C."/>
            <person name="Nolan M."/>
            <person name="Ohm R.A."/>
            <person name="Pangilinan J."/>
            <person name="Pereira M.F."/>
            <person name="Perotto S."/>
            <person name="Peter M."/>
            <person name="Pfister S."/>
            <person name="Riley R."/>
            <person name="Sitrit Y."/>
            <person name="Stielow J.B."/>
            <person name="Szollosi G."/>
            <person name="Zifcakova L."/>
            <person name="Stursova M."/>
            <person name="Spatafora J.W."/>
            <person name="Tedersoo L."/>
            <person name="Vaario L.M."/>
            <person name="Yamada A."/>
            <person name="Yan M."/>
            <person name="Wang P."/>
            <person name="Xu J."/>
            <person name="Bruns T."/>
            <person name="Baldrian P."/>
            <person name="Vilgalys R."/>
            <person name="Dunand C."/>
            <person name="Henrissat B."/>
            <person name="Grigoriev I.V."/>
            <person name="Hibbett D."/>
            <person name="Nagy L.G."/>
            <person name="Martin F.M."/>
        </authorList>
    </citation>
    <scope>NUCLEOTIDE SEQUENCE</scope>
    <source>
        <strain evidence="2">BED1</strain>
    </source>
</reference>
<gene>
    <name evidence="2" type="ORF">L210DRAFT_990166</name>
</gene>
<dbReference type="AlphaFoldDB" id="A0AAD4C2L9"/>
<feature type="non-terminal residue" evidence="2">
    <location>
        <position position="367"/>
    </location>
</feature>
<accession>A0AAD4C2L9</accession>
<sequence length="367" mass="41451">DKDYFHFWPSFFSAWFAQFPERLVVFPDVEGSLTGEQEAKLGKAVEMRKTKLQTWFRWRANRSRQGRIQKKTKSVFEQAIEGKKGRILSEPELYNDLYYEERIKPLVDADRQEGRLNSKGKILGAARAHAKRLLKDESEDVKEQIHEMYLLQKEKKNDGNADGTDKRADTLQQAIDDLPTALARVAEIIKRQTGFTTSFICAGPDPSRNWQITSLSCHSDKTAAGYTFASLYPKQEEEVLKAFQEFAEQLFPPEIRKQGAAQTDDVNPPGDTELGFDTDLQSEGGLQVPDDTAVSSSGVEDGLDTDHGPDDSEFTEPEDGVERDEEDGDEVAAENEEEERNSDIEMVRTNHTSRLSVLPFNCRAAGF</sequence>
<organism evidence="2 3">
    <name type="scientific">Boletus edulis BED1</name>
    <dbReference type="NCBI Taxonomy" id="1328754"/>
    <lineage>
        <taxon>Eukaryota</taxon>
        <taxon>Fungi</taxon>
        <taxon>Dikarya</taxon>
        <taxon>Basidiomycota</taxon>
        <taxon>Agaricomycotina</taxon>
        <taxon>Agaricomycetes</taxon>
        <taxon>Agaricomycetidae</taxon>
        <taxon>Boletales</taxon>
        <taxon>Boletineae</taxon>
        <taxon>Boletaceae</taxon>
        <taxon>Boletoideae</taxon>
        <taxon>Boletus</taxon>
    </lineage>
</organism>
<comment type="caution">
    <text evidence="2">The sequence shown here is derived from an EMBL/GenBank/DDBJ whole genome shotgun (WGS) entry which is preliminary data.</text>
</comment>
<name>A0AAD4C2L9_BOLED</name>
<protein>
    <submittedName>
        <fullName evidence="2">Uncharacterized protein</fullName>
    </submittedName>
</protein>
<keyword evidence="3" id="KW-1185">Reference proteome</keyword>
<evidence type="ECO:0000256" key="1">
    <source>
        <dbReference type="SAM" id="MobiDB-lite"/>
    </source>
</evidence>
<feature type="compositionally biased region" description="Acidic residues" evidence="1">
    <location>
        <begin position="311"/>
        <end position="340"/>
    </location>
</feature>
<dbReference type="Proteomes" id="UP001194468">
    <property type="component" value="Unassembled WGS sequence"/>
</dbReference>
<dbReference type="EMBL" id="WHUW01000004">
    <property type="protein sequence ID" value="KAF8447285.1"/>
    <property type="molecule type" value="Genomic_DNA"/>
</dbReference>
<evidence type="ECO:0000313" key="2">
    <source>
        <dbReference type="EMBL" id="KAF8447285.1"/>
    </source>
</evidence>
<proteinExistence type="predicted"/>
<evidence type="ECO:0000313" key="3">
    <source>
        <dbReference type="Proteomes" id="UP001194468"/>
    </source>
</evidence>